<dbReference type="Pfam" id="PF04820">
    <property type="entry name" value="Trp_halogenase"/>
    <property type="match status" value="1"/>
</dbReference>
<dbReference type="InterPro" id="IPR036188">
    <property type="entry name" value="FAD/NAD-bd_sf"/>
</dbReference>
<accession>A0ABN1LAD6</accession>
<dbReference type="InterPro" id="IPR006905">
    <property type="entry name" value="Flavin_halogenase"/>
</dbReference>
<dbReference type="Gene3D" id="3.50.50.60">
    <property type="entry name" value="FAD/NAD(P)-binding domain"/>
    <property type="match status" value="1"/>
</dbReference>
<reference evidence="1 2" key="1">
    <citation type="journal article" date="2019" name="Int. J. Syst. Evol. Microbiol.">
        <title>The Global Catalogue of Microorganisms (GCM) 10K type strain sequencing project: providing services to taxonomists for standard genome sequencing and annotation.</title>
        <authorList>
            <consortium name="The Broad Institute Genomics Platform"/>
            <consortium name="The Broad Institute Genome Sequencing Center for Infectious Disease"/>
            <person name="Wu L."/>
            <person name="Ma J."/>
        </authorList>
    </citation>
    <scope>NUCLEOTIDE SEQUENCE [LARGE SCALE GENOMIC DNA]</scope>
    <source>
        <strain evidence="1 2">JCM 15608</strain>
    </source>
</reference>
<comment type="caution">
    <text evidence="1">The sequence shown here is derived from an EMBL/GenBank/DDBJ whole genome shotgun (WGS) entry which is preliminary data.</text>
</comment>
<dbReference type="PIRSF" id="PIRSF011396">
    <property type="entry name" value="Trp_halogenase"/>
    <property type="match status" value="1"/>
</dbReference>
<dbReference type="RefSeq" id="WP_343818684.1">
    <property type="nucleotide sequence ID" value="NZ_BAAAFA010000012.1"/>
</dbReference>
<evidence type="ECO:0000313" key="1">
    <source>
        <dbReference type="EMBL" id="GAA0822616.1"/>
    </source>
</evidence>
<dbReference type="SUPFAM" id="SSF51905">
    <property type="entry name" value="FAD/NAD(P)-binding domain"/>
    <property type="match status" value="1"/>
</dbReference>
<protein>
    <submittedName>
        <fullName evidence="1">Tryptophan 7-halogenase</fullName>
    </submittedName>
</protein>
<dbReference type="PANTHER" id="PTHR43747">
    <property type="entry name" value="FAD-BINDING PROTEIN"/>
    <property type="match status" value="1"/>
</dbReference>
<sequence>MSEGIEKIVIVGGGTTGWMAAASLSRYVKDKNITVTLIESPNINTVGVGEATIPNIVSFNRNLGIDEVELIKATQATFKLGIEFEGWHQKDTRFFHPFADYGMKVDNVEFHHYINKLNSEGYSLDLQDYSFACVLAKQGNFAQPHPNPTNPMADYSYAYHLDAALYGKFLTDFSVKQGVEHILANVDKVHLNKESGFIESVELDDGRCIFGDLFIDCSGFKGLLIEGAMGIGLDDLSQWLPCNSAVAVQTELAGKPLPYTRAIAKEAGWQWQIPLQHRMGNGYIYSSQFSDKQAAEDSLLASVQGQTINDVRHFTFPLGRREKTWHKNCFSLGLAGGFLEPLESLGISLIQTALAKLLTFFPDKSFNEADIAEVNRLHSTELDRIVDFLAMHYKLTKRDDTEFWRYCQQMKISDTLAHKIEVFKSQGHIVMHDHESFEEASWLSMYHGFKVVPQRYDVRIKNLDSKMIEQKLMQMRNSIYGAAEQAMSHQAFIEKHCRAVCDL</sequence>
<dbReference type="InterPro" id="IPR033856">
    <property type="entry name" value="Trp_halogen"/>
</dbReference>
<gene>
    <name evidence="1" type="ORF">GCM10009111_31170</name>
</gene>
<dbReference type="Proteomes" id="UP001500021">
    <property type="component" value="Unassembled WGS sequence"/>
</dbReference>
<organism evidence="1 2">
    <name type="scientific">Colwellia asteriadis</name>
    <dbReference type="NCBI Taxonomy" id="517723"/>
    <lineage>
        <taxon>Bacteria</taxon>
        <taxon>Pseudomonadati</taxon>
        <taxon>Pseudomonadota</taxon>
        <taxon>Gammaproteobacteria</taxon>
        <taxon>Alteromonadales</taxon>
        <taxon>Colwelliaceae</taxon>
        <taxon>Colwellia</taxon>
    </lineage>
</organism>
<keyword evidence="2" id="KW-1185">Reference proteome</keyword>
<proteinExistence type="predicted"/>
<dbReference type="InterPro" id="IPR050816">
    <property type="entry name" value="Flavin-dep_Halogenase_NPB"/>
</dbReference>
<dbReference type="EMBL" id="BAAAFA010000012">
    <property type="protein sequence ID" value="GAA0822616.1"/>
    <property type="molecule type" value="Genomic_DNA"/>
</dbReference>
<name>A0ABN1LAD6_9GAMM</name>
<dbReference type="PANTHER" id="PTHR43747:SF4">
    <property type="entry name" value="FLAVIN-DEPENDENT TRYPTOPHAN HALOGENASE"/>
    <property type="match status" value="1"/>
</dbReference>
<evidence type="ECO:0000313" key="2">
    <source>
        <dbReference type="Proteomes" id="UP001500021"/>
    </source>
</evidence>